<dbReference type="PANTHER" id="PTHR43791">
    <property type="entry name" value="PERMEASE-RELATED"/>
    <property type="match status" value="1"/>
</dbReference>
<dbReference type="FunFam" id="1.20.1250.20:FF:000013">
    <property type="entry name" value="MFS general substrate transporter"/>
    <property type="match status" value="1"/>
</dbReference>
<dbReference type="GO" id="GO:0016020">
    <property type="term" value="C:membrane"/>
    <property type="evidence" value="ECO:0007669"/>
    <property type="project" value="UniProtKB-SubCell"/>
</dbReference>
<protein>
    <submittedName>
        <fullName evidence="9">MFS general substrate transporter</fullName>
    </submittedName>
</protein>
<evidence type="ECO:0000313" key="10">
    <source>
        <dbReference type="Proteomes" id="UP000245768"/>
    </source>
</evidence>
<feature type="compositionally biased region" description="Basic and acidic residues" evidence="6">
    <location>
        <begin position="491"/>
        <end position="501"/>
    </location>
</feature>
<gene>
    <name evidence="9" type="ORF">FA10DRAFT_274985</name>
</gene>
<feature type="transmembrane region" description="Helical" evidence="7">
    <location>
        <begin position="377"/>
        <end position="396"/>
    </location>
</feature>
<dbReference type="OrthoDB" id="2985014at2759"/>
<dbReference type="GO" id="GO:0022857">
    <property type="term" value="F:transmembrane transporter activity"/>
    <property type="evidence" value="ECO:0007669"/>
    <property type="project" value="InterPro"/>
</dbReference>
<evidence type="ECO:0000256" key="4">
    <source>
        <dbReference type="ARBA" id="ARBA00022989"/>
    </source>
</evidence>
<feature type="transmembrane region" description="Helical" evidence="7">
    <location>
        <begin position="138"/>
        <end position="159"/>
    </location>
</feature>
<feature type="transmembrane region" description="Helical" evidence="7">
    <location>
        <begin position="324"/>
        <end position="341"/>
    </location>
</feature>
<feature type="transmembrane region" description="Helical" evidence="7">
    <location>
        <begin position="168"/>
        <end position="189"/>
    </location>
</feature>
<keyword evidence="2" id="KW-0813">Transport</keyword>
<evidence type="ECO:0000256" key="6">
    <source>
        <dbReference type="SAM" id="MobiDB-lite"/>
    </source>
</evidence>
<feature type="transmembrane region" description="Helical" evidence="7">
    <location>
        <begin position="348"/>
        <end position="365"/>
    </location>
</feature>
<dbReference type="GeneID" id="37045159"/>
<reference evidence="9 10" key="1">
    <citation type="journal article" date="2018" name="Mol. Biol. Evol.">
        <title>Broad Genomic Sampling Reveals a Smut Pathogenic Ancestry of the Fungal Clade Ustilaginomycotina.</title>
        <authorList>
            <person name="Kijpornyongpan T."/>
            <person name="Mondo S.J."/>
            <person name="Barry K."/>
            <person name="Sandor L."/>
            <person name="Lee J."/>
            <person name="Lipzen A."/>
            <person name="Pangilinan J."/>
            <person name="LaButti K."/>
            <person name="Hainaut M."/>
            <person name="Henrissat B."/>
            <person name="Grigoriev I.V."/>
            <person name="Spatafora J.W."/>
            <person name="Aime M.C."/>
        </authorList>
    </citation>
    <scope>NUCLEOTIDE SEQUENCE [LARGE SCALE GENOMIC DNA]</scope>
    <source>
        <strain evidence="9 10">MCA 4198</strain>
    </source>
</reference>
<feature type="region of interest" description="Disordered" evidence="6">
    <location>
        <begin position="1"/>
        <end position="24"/>
    </location>
</feature>
<dbReference type="InterPro" id="IPR036259">
    <property type="entry name" value="MFS_trans_sf"/>
</dbReference>
<keyword evidence="3 7" id="KW-0812">Transmembrane</keyword>
<dbReference type="PANTHER" id="PTHR43791:SF36">
    <property type="entry name" value="TRANSPORTER, PUTATIVE (AFU_ORTHOLOGUE AFUA_6G08340)-RELATED"/>
    <property type="match status" value="1"/>
</dbReference>
<dbReference type="InterPro" id="IPR020846">
    <property type="entry name" value="MFS_dom"/>
</dbReference>
<feature type="domain" description="Major facilitator superfamily (MFS) profile" evidence="8">
    <location>
        <begin position="43"/>
        <end position="467"/>
    </location>
</feature>
<dbReference type="EMBL" id="KZ819636">
    <property type="protein sequence ID" value="PWN90021.1"/>
    <property type="molecule type" value="Genomic_DNA"/>
</dbReference>
<evidence type="ECO:0000256" key="3">
    <source>
        <dbReference type="ARBA" id="ARBA00022692"/>
    </source>
</evidence>
<feature type="compositionally biased region" description="Basic and acidic residues" evidence="6">
    <location>
        <begin position="1"/>
        <end position="17"/>
    </location>
</feature>
<dbReference type="FunFam" id="1.20.1250.20:FF:000018">
    <property type="entry name" value="MFS transporter permease"/>
    <property type="match status" value="1"/>
</dbReference>
<feature type="transmembrane region" description="Helical" evidence="7">
    <location>
        <begin position="43"/>
        <end position="61"/>
    </location>
</feature>
<evidence type="ECO:0000259" key="8">
    <source>
        <dbReference type="PROSITE" id="PS50850"/>
    </source>
</evidence>
<dbReference type="InParanoid" id="A0A316YLF5"/>
<comment type="subcellular location">
    <subcellularLocation>
        <location evidence="1">Membrane</location>
        <topology evidence="1">Multi-pass membrane protein</topology>
    </subcellularLocation>
</comment>
<sequence length="544" mass="59789">MDLRRDEEKDQRGGRDGPEEEVPEQFWTEQEVSVIKRKLDMQIVPFICITYLVAFLDRSNVGNSNAAGLSRDLKLSDSQYQWLLTIFYISYIVFQFGLLGFKLVPPSKWMGSCVLVWGIASILQASAFNWSGLMAARFFIGVSEAAYGTGIALYLSFFYPRSDIGIRFGWYVVGSAIASAIAGSVAYALQGSSAHIDKWRLIFIVEGAPTIIMAVLIFLFMPDSIATAGLLTPREKEIAEARLYRLSIDKRSGHADGRGGTVRSFLQSRLNFSNAMAALTDPINYLTSALLFIINVGYAAIPVYLPAILQGMGYTALRAQAFSAPPYVGAFVVALAVMLASDRLRVRGPFLVVLCLIGAAGYMVLGTVEDNHARYGAVWLVVIGLFPSIPVLYMLLANNQAGESKRGVGLALFGTIGQCGPILGTRLFPVSEAPYYRKGMFVSGGLLFAGCVLASLTSAFLFWKNRKRETKMAALAGGSGGGGSSSSADEAMEKIEERDEHAGERLKFKTHLDLRVPREAQEHHRRQVDLSRRGEDSIYFRYTW</sequence>
<feature type="transmembrane region" description="Helical" evidence="7">
    <location>
        <begin position="201"/>
        <end position="221"/>
    </location>
</feature>
<dbReference type="PROSITE" id="PS50850">
    <property type="entry name" value="MFS"/>
    <property type="match status" value="1"/>
</dbReference>
<keyword evidence="10" id="KW-1185">Reference proteome</keyword>
<feature type="transmembrane region" description="Helical" evidence="7">
    <location>
        <begin position="113"/>
        <end position="132"/>
    </location>
</feature>
<keyword evidence="5 7" id="KW-0472">Membrane</keyword>
<dbReference type="STRING" id="215250.A0A316YLF5"/>
<proteinExistence type="predicted"/>
<evidence type="ECO:0000256" key="2">
    <source>
        <dbReference type="ARBA" id="ARBA00022448"/>
    </source>
</evidence>
<keyword evidence="4 7" id="KW-1133">Transmembrane helix</keyword>
<name>A0A316YLF5_9BASI</name>
<feature type="transmembrane region" description="Helical" evidence="7">
    <location>
        <begin position="408"/>
        <end position="428"/>
    </location>
</feature>
<feature type="transmembrane region" description="Helical" evidence="7">
    <location>
        <begin position="81"/>
        <end position="101"/>
    </location>
</feature>
<evidence type="ECO:0000256" key="5">
    <source>
        <dbReference type="ARBA" id="ARBA00023136"/>
    </source>
</evidence>
<feature type="transmembrane region" description="Helical" evidence="7">
    <location>
        <begin position="440"/>
        <end position="463"/>
    </location>
</feature>
<dbReference type="SUPFAM" id="SSF103473">
    <property type="entry name" value="MFS general substrate transporter"/>
    <property type="match status" value="1"/>
</dbReference>
<dbReference type="Proteomes" id="UP000245768">
    <property type="component" value="Unassembled WGS sequence"/>
</dbReference>
<feature type="region of interest" description="Disordered" evidence="6">
    <location>
        <begin position="474"/>
        <end position="501"/>
    </location>
</feature>
<dbReference type="AlphaFoldDB" id="A0A316YLF5"/>
<feature type="transmembrane region" description="Helical" evidence="7">
    <location>
        <begin position="283"/>
        <end position="304"/>
    </location>
</feature>
<dbReference type="Gene3D" id="1.20.1250.20">
    <property type="entry name" value="MFS general substrate transporter like domains"/>
    <property type="match status" value="2"/>
</dbReference>
<organism evidence="9 10">
    <name type="scientific">Acaromyces ingoldii</name>
    <dbReference type="NCBI Taxonomy" id="215250"/>
    <lineage>
        <taxon>Eukaryota</taxon>
        <taxon>Fungi</taxon>
        <taxon>Dikarya</taxon>
        <taxon>Basidiomycota</taxon>
        <taxon>Ustilaginomycotina</taxon>
        <taxon>Exobasidiomycetes</taxon>
        <taxon>Exobasidiales</taxon>
        <taxon>Cryptobasidiaceae</taxon>
        <taxon>Acaromyces</taxon>
    </lineage>
</organism>
<evidence type="ECO:0000256" key="1">
    <source>
        <dbReference type="ARBA" id="ARBA00004141"/>
    </source>
</evidence>
<evidence type="ECO:0000256" key="7">
    <source>
        <dbReference type="SAM" id="Phobius"/>
    </source>
</evidence>
<dbReference type="RefSeq" id="XP_025377219.1">
    <property type="nucleotide sequence ID" value="XM_025523243.1"/>
</dbReference>
<dbReference type="Pfam" id="PF07690">
    <property type="entry name" value="MFS_1"/>
    <property type="match status" value="1"/>
</dbReference>
<dbReference type="InterPro" id="IPR011701">
    <property type="entry name" value="MFS"/>
</dbReference>
<accession>A0A316YLF5</accession>
<evidence type="ECO:0000313" key="9">
    <source>
        <dbReference type="EMBL" id="PWN90021.1"/>
    </source>
</evidence>